<dbReference type="SUPFAM" id="SSF55729">
    <property type="entry name" value="Acyl-CoA N-acyltransferases (Nat)"/>
    <property type="match status" value="1"/>
</dbReference>
<evidence type="ECO:0000259" key="3">
    <source>
        <dbReference type="PROSITE" id="PS51186"/>
    </source>
</evidence>
<dbReference type="GO" id="GO:0016747">
    <property type="term" value="F:acyltransferase activity, transferring groups other than amino-acyl groups"/>
    <property type="evidence" value="ECO:0007669"/>
    <property type="project" value="InterPro"/>
</dbReference>
<sequence length="192" mass="21396">MPTLSGRGRRPTLGRGSRRSRLPYAEAVSPVIRAARLEDVPVLAKIYGHAVRESVATFDVTDPPLSYWRERLSSAERGDHLVVVERDGTVAGYACSSRFRPRPAYARTRETSVYLLPDAVGQGLGSLAYSHLLELLRADRMHSAVAVVAEPNPASVSLHESLGFELVGTLREVGRKFDQWVDTRWYQLRLEP</sequence>
<gene>
    <name evidence="4" type="ORF">FGL98_21515</name>
</gene>
<dbReference type="PANTHER" id="PTHR43072:SF23">
    <property type="entry name" value="UPF0039 PROTEIN C11D3.02C"/>
    <property type="match status" value="1"/>
</dbReference>
<comment type="caution">
    <text evidence="4">The sequence shown here is derived from an EMBL/GenBank/DDBJ whole genome shotgun (WGS) entry which is preliminary data.</text>
</comment>
<dbReference type="InterPro" id="IPR016181">
    <property type="entry name" value="Acyl_CoA_acyltransferase"/>
</dbReference>
<dbReference type="OrthoDB" id="3173333at2"/>
<keyword evidence="1 4" id="KW-0808">Transferase</keyword>
<evidence type="ECO:0000256" key="1">
    <source>
        <dbReference type="ARBA" id="ARBA00022679"/>
    </source>
</evidence>
<dbReference type="InterPro" id="IPR000182">
    <property type="entry name" value="GNAT_dom"/>
</dbReference>
<keyword evidence="5" id="KW-1185">Reference proteome</keyword>
<dbReference type="AlphaFoldDB" id="A0A563DSY6"/>
<organism evidence="4 5">
    <name type="scientific">Leekyejoonella antrihumi</name>
    <dbReference type="NCBI Taxonomy" id="1660198"/>
    <lineage>
        <taxon>Bacteria</taxon>
        <taxon>Bacillati</taxon>
        <taxon>Actinomycetota</taxon>
        <taxon>Actinomycetes</taxon>
        <taxon>Micrococcales</taxon>
        <taxon>Dermacoccaceae</taxon>
        <taxon>Leekyejoonella</taxon>
    </lineage>
</organism>
<dbReference type="Gene3D" id="3.40.630.30">
    <property type="match status" value="1"/>
</dbReference>
<evidence type="ECO:0000313" key="4">
    <source>
        <dbReference type="EMBL" id="TWP33345.1"/>
    </source>
</evidence>
<dbReference type="PANTHER" id="PTHR43072">
    <property type="entry name" value="N-ACETYLTRANSFERASE"/>
    <property type="match status" value="1"/>
</dbReference>
<proteinExistence type="predicted"/>
<name>A0A563DSY6_9MICO</name>
<protein>
    <submittedName>
        <fullName evidence="4">N-acetyltransferase family protein</fullName>
    </submittedName>
</protein>
<accession>A0A563DSY6</accession>
<dbReference type="PROSITE" id="PS51186">
    <property type="entry name" value="GNAT"/>
    <property type="match status" value="1"/>
</dbReference>
<dbReference type="Proteomes" id="UP000320244">
    <property type="component" value="Unassembled WGS sequence"/>
</dbReference>
<dbReference type="CDD" id="cd04301">
    <property type="entry name" value="NAT_SF"/>
    <property type="match status" value="1"/>
</dbReference>
<dbReference type="EMBL" id="VCQV01000043">
    <property type="protein sequence ID" value="TWP33345.1"/>
    <property type="molecule type" value="Genomic_DNA"/>
</dbReference>
<evidence type="ECO:0000313" key="5">
    <source>
        <dbReference type="Proteomes" id="UP000320244"/>
    </source>
</evidence>
<evidence type="ECO:0000256" key="2">
    <source>
        <dbReference type="ARBA" id="ARBA00023315"/>
    </source>
</evidence>
<keyword evidence="2" id="KW-0012">Acyltransferase</keyword>
<reference evidence="4 5" key="2">
    <citation type="submission" date="2019-08" db="EMBL/GenBank/DDBJ databases">
        <title>Jejuicoccus antrihumi gen. nov., sp. nov., a new member of the family Dermacoccaceae isolated from a cave.</title>
        <authorList>
            <person name="Schumann P."/>
            <person name="Kim I.S."/>
        </authorList>
    </citation>
    <scope>NUCLEOTIDE SEQUENCE [LARGE SCALE GENOMIC DNA]</scope>
    <source>
        <strain evidence="4 5">C5-26</strain>
    </source>
</reference>
<reference evidence="4 5" key="1">
    <citation type="submission" date="2019-05" db="EMBL/GenBank/DDBJ databases">
        <authorList>
            <person name="Lee S.D."/>
        </authorList>
    </citation>
    <scope>NUCLEOTIDE SEQUENCE [LARGE SCALE GENOMIC DNA]</scope>
    <source>
        <strain evidence="4 5">C5-26</strain>
    </source>
</reference>
<feature type="domain" description="N-acetyltransferase" evidence="3">
    <location>
        <begin position="30"/>
        <end position="191"/>
    </location>
</feature>
<dbReference type="Pfam" id="PF00583">
    <property type="entry name" value="Acetyltransf_1"/>
    <property type="match status" value="1"/>
</dbReference>